<dbReference type="OrthoDB" id="1954087at2"/>
<evidence type="ECO:0000259" key="1">
    <source>
        <dbReference type="Pfam" id="PF07238"/>
    </source>
</evidence>
<dbReference type="Proteomes" id="UP000054874">
    <property type="component" value="Unassembled WGS sequence"/>
</dbReference>
<dbReference type="SUPFAM" id="SSF141371">
    <property type="entry name" value="PilZ domain-like"/>
    <property type="match status" value="1"/>
</dbReference>
<dbReference type="InterPro" id="IPR009875">
    <property type="entry name" value="PilZ_domain"/>
</dbReference>
<comment type="caution">
    <text evidence="2">The sequence shown here is derived from an EMBL/GenBank/DDBJ whole genome shotgun (WGS) entry which is preliminary data.</text>
</comment>
<dbReference type="STRING" id="290052.ASU35_03050"/>
<feature type="domain" description="PilZ" evidence="1">
    <location>
        <begin position="3"/>
        <end position="98"/>
    </location>
</feature>
<dbReference type="EMBL" id="LNAM01000175">
    <property type="protein sequence ID" value="KSV58394.1"/>
    <property type="molecule type" value="Genomic_DNA"/>
</dbReference>
<accession>A0A0V8QD37</accession>
<dbReference type="GO" id="GO:0035438">
    <property type="term" value="F:cyclic-di-GMP binding"/>
    <property type="evidence" value="ECO:0007669"/>
    <property type="project" value="InterPro"/>
</dbReference>
<protein>
    <submittedName>
        <fullName evidence="2">Pilus assembly protein PilZ</fullName>
    </submittedName>
</protein>
<dbReference type="Gene3D" id="2.40.10.220">
    <property type="entry name" value="predicted glycosyltransferase like domains"/>
    <property type="match status" value="1"/>
</dbReference>
<evidence type="ECO:0000313" key="3">
    <source>
        <dbReference type="Proteomes" id="UP000054874"/>
    </source>
</evidence>
<gene>
    <name evidence="2" type="ORF">ASU35_03050</name>
</gene>
<evidence type="ECO:0000313" key="2">
    <source>
        <dbReference type="EMBL" id="KSV58394.1"/>
    </source>
</evidence>
<dbReference type="Pfam" id="PF07238">
    <property type="entry name" value="PilZ"/>
    <property type="match status" value="1"/>
</dbReference>
<organism evidence="2 3">
    <name type="scientific">Acetivibrio ethanolgignens</name>
    <dbReference type="NCBI Taxonomy" id="290052"/>
    <lineage>
        <taxon>Bacteria</taxon>
        <taxon>Bacillati</taxon>
        <taxon>Bacillota</taxon>
        <taxon>Clostridia</taxon>
        <taxon>Eubacteriales</taxon>
        <taxon>Oscillospiraceae</taxon>
        <taxon>Acetivibrio</taxon>
    </lineage>
</organism>
<dbReference type="AlphaFoldDB" id="A0A0V8QD37"/>
<reference evidence="2 3" key="1">
    <citation type="submission" date="2015-11" db="EMBL/GenBank/DDBJ databases">
        <title>Butyribacter intestini gen. nov., sp. nov., a butyric acid-producing bacterium of the family Lachnospiraceae isolated from the human faeces.</title>
        <authorList>
            <person name="Zou Y."/>
            <person name="Xue W."/>
            <person name="Luo G."/>
            <person name="Lv M."/>
        </authorList>
    </citation>
    <scope>NUCLEOTIDE SEQUENCE [LARGE SCALE GENOMIC DNA]</scope>
    <source>
        <strain evidence="2 3">ACET-33324</strain>
    </source>
</reference>
<proteinExistence type="predicted"/>
<sequence length="120" mass="13754">MEEKRRHKRMPAELYLDISSLFKQDNVKVDNVHAPIEVIDVSKSGIGFRSSSILPVGYYFNARLVLGDKMDSSLNCVVQIIRNQLCEDGKYKYGCEFVGHAGVLDYIFDEYEKRLSGEQK</sequence>
<keyword evidence="3" id="KW-1185">Reference proteome</keyword>
<dbReference type="RefSeq" id="WP_058353435.1">
    <property type="nucleotide sequence ID" value="NZ_CABMMD010000175.1"/>
</dbReference>
<name>A0A0V8QD37_9FIRM</name>